<sequence length="121" mass="13191">MYASIVLVGGEESVNTLRRNNRALHYVREAFGHLKAIGALHEAVAFVKDACQLLGMTFSEGSDAIDSYGVVTIGKTEAISFKDTVELVKGAKDFTTAFSYAMSQLKNYQRELDGLASMVAY</sequence>
<comment type="cofactor">
    <cofactor evidence="1">
        <name>heme</name>
        <dbReference type="ChEBI" id="CHEBI:30413"/>
    </cofactor>
</comment>
<dbReference type="InterPro" id="IPR024712">
    <property type="entry name" value="Catalase_clade2"/>
</dbReference>
<dbReference type="GO" id="GO:0004096">
    <property type="term" value="F:catalase activity"/>
    <property type="evidence" value="ECO:0007669"/>
    <property type="project" value="UniProtKB-EC"/>
</dbReference>
<evidence type="ECO:0000313" key="10">
    <source>
        <dbReference type="EMBL" id="KEQ93870.1"/>
    </source>
</evidence>
<evidence type="ECO:0000256" key="3">
    <source>
        <dbReference type="ARBA" id="ARBA00012314"/>
    </source>
</evidence>
<dbReference type="RefSeq" id="XP_013342285.1">
    <property type="nucleotide sequence ID" value="XM_013486831.1"/>
</dbReference>
<keyword evidence="11" id="KW-1185">Reference proteome</keyword>
<dbReference type="AlphaFoldDB" id="A0A074Y824"/>
<dbReference type="HOGENOM" id="CLU_2037593_0_0_1"/>
<dbReference type="Gene3D" id="3.40.50.880">
    <property type="match status" value="1"/>
</dbReference>
<keyword evidence="4" id="KW-0575">Peroxidase</keyword>
<evidence type="ECO:0000256" key="5">
    <source>
        <dbReference type="ARBA" id="ARBA00022617"/>
    </source>
</evidence>
<reference evidence="10 11" key="1">
    <citation type="journal article" date="2014" name="BMC Genomics">
        <title>Genome sequencing of four Aureobasidium pullulans varieties: biotechnological potential, stress tolerance, and description of new species.</title>
        <authorList>
            <person name="Gostin Ar C."/>
            <person name="Ohm R.A."/>
            <person name="Kogej T."/>
            <person name="Sonjak S."/>
            <person name="Turk M."/>
            <person name="Zajc J."/>
            <person name="Zalar P."/>
            <person name="Grube M."/>
            <person name="Sun H."/>
            <person name="Han J."/>
            <person name="Sharma A."/>
            <person name="Chiniquy J."/>
            <person name="Ngan C.Y."/>
            <person name="Lipzen A."/>
            <person name="Barry K."/>
            <person name="Grigoriev I.V."/>
            <person name="Gunde-Cimerman N."/>
        </authorList>
    </citation>
    <scope>NUCLEOTIDE SEQUENCE [LARGE SCALE GENOMIC DNA]</scope>
    <source>
        <strain evidence="10 11">EXF-2481</strain>
    </source>
</reference>
<accession>A0A074Y824</accession>
<evidence type="ECO:0000256" key="1">
    <source>
        <dbReference type="ARBA" id="ARBA00001971"/>
    </source>
</evidence>
<dbReference type="STRING" id="1043005.A0A074Y824"/>
<dbReference type="PANTHER" id="PTHR42821:SF1">
    <property type="entry name" value="CATALASE-B"/>
    <property type="match status" value="1"/>
</dbReference>
<dbReference type="GO" id="GO:0046872">
    <property type="term" value="F:metal ion binding"/>
    <property type="evidence" value="ECO:0007669"/>
    <property type="project" value="UniProtKB-KW"/>
</dbReference>
<keyword evidence="9" id="KW-0376">Hydrogen peroxide</keyword>
<proteinExistence type="inferred from homology"/>
<dbReference type="GO" id="GO:0042744">
    <property type="term" value="P:hydrogen peroxide catabolic process"/>
    <property type="evidence" value="ECO:0007669"/>
    <property type="project" value="UniProtKB-KW"/>
</dbReference>
<keyword evidence="8" id="KW-0408">Iron</keyword>
<name>A0A074Y824_AURSE</name>
<evidence type="ECO:0000256" key="7">
    <source>
        <dbReference type="ARBA" id="ARBA00023002"/>
    </source>
</evidence>
<dbReference type="GeneID" id="25364309"/>
<protein>
    <recommendedName>
        <fullName evidence="3">catalase</fullName>
        <ecNumber evidence="3">1.11.1.6</ecNumber>
    </recommendedName>
</protein>
<evidence type="ECO:0000256" key="6">
    <source>
        <dbReference type="ARBA" id="ARBA00022723"/>
    </source>
</evidence>
<evidence type="ECO:0000256" key="4">
    <source>
        <dbReference type="ARBA" id="ARBA00022559"/>
    </source>
</evidence>
<evidence type="ECO:0000256" key="2">
    <source>
        <dbReference type="ARBA" id="ARBA00005329"/>
    </source>
</evidence>
<dbReference type="PANTHER" id="PTHR42821">
    <property type="entry name" value="CATALASE"/>
    <property type="match status" value="1"/>
</dbReference>
<comment type="similarity">
    <text evidence="2">Belongs to the catalase family.</text>
</comment>
<evidence type="ECO:0000313" key="11">
    <source>
        <dbReference type="Proteomes" id="UP000030641"/>
    </source>
</evidence>
<dbReference type="GO" id="GO:0005829">
    <property type="term" value="C:cytosol"/>
    <property type="evidence" value="ECO:0007669"/>
    <property type="project" value="TreeGrafter"/>
</dbReference>
<evidence type="ECO:0000256" key="8">
    <source>
        <dbReference type="ARBA" id="ARBA00023004"/>
    </source>
</evidence>
<dbReference type="OMA" id="YAYNISQ"/>
<dbReference type="EC" id="1.11.1.6" evidence="3"/>
<keyword evidence="5" id="KW-0349">Heme</keyword>
<keyword evidence="7" id="KW-0560">Oxidoreductase</keyword>
<dbReference type="GO" id="GO:0020037">
    <property type="term" value="F:heme binding"/>
    <property type="evidence" value="ECO:0007669"/>
    <property type="project" value="InterPro"/>
</dbReference>
<dbReference type="Proteomes" id="UP000030641">
    <property type="component" value="Unassembled WGS sequence"/>
</dbReference>
<dbReference type="EMBL" id="KL584764">
    <property type="protein sequence ID" value="KEQ93870.1"/>
    <property type="molecule type" value="Genomic_DNA"/>
</dbReference>
<dbReference type="SUPFAM" id="SSF52317">
    <property type="entry name" value="Class I glutamine amidotransferase-like"/>
    <property type="match status" value="1"/>
</dbReference>
<dbReference type="InParanoid" id="A0A074Y824"/>
<dbReference type="OrthoDB" id="6880011at2759"/>
<organism evidence="10 11">
    <name type="scientific">Aureobasidium subglaciale (strain EXF-2481)</name>
    <name type="common">Aureobasidium pullulans var. subglaciale</name>
    <dbReference type="NCBI Taxonomy" id="1043005"/>
    <lineage>
        <taxon>Eukaryota</taxon>
        <taxon>Fungi</taxon>
        <taxon>Dikarya</taxon>
        <taxon>Ascomycota</taxon>
        <taxon>Pezizomycotina</taxon>
        <taxon>Dothideomycetes</taxon>
        <taxon>Dothideomycetidae</taxon>
        <taxon>Dothideales</taxon>
        <taxon>Saccotheciaceae</taxon>
        <taxon>Aureobasidium</taxon>
    </lineage>
</organism>
<dbReference type="GO" id="GO:0006979">
    <property type="term" value="P:response to oxidative stress"/>
    <property type="evidence" value="ECO:0007669"/>
    <property type="project" value="InterPro"/>
</dbReference>
<dbReference type="InterPro" id="IPR029062">
    <property type="entry name" value="Class_I_gatase-like"/>
</dbReference>
<gene>
    <name evidence="10" type="ORF">AUEXF2481DRAFT_30944</name>
</gene>
<evidence type="ECO:0000256" key="9">
    <source>
        <dbReference type="ARBA" id="ARBA00023324"/>
    </source>
</evidence>
<keyword evidence="6" id="KW-0479">Metal-binding</keyword>